<evidence type="ECO:0000256" key="5">
    <source>
        <dbReference type="PROSITE-ProRule" id="PRU00023"/>
    </source>
</evidence>
<evidence type="ECO:0000256" key="2">
    <source>
        <dbReference type="ARBA" id="ARBA00022801"/>
    </source>
</evidence>
<dbReference type="InterPro" id="IPR027417">
    <property type="entry name" value="P-loop_NTPase"/>
</dbReference>
<feature type="repeat" description="ANK" evidence="5">
    <location>
        <begin position="153"/>
        <end position="185"/>
    </location>
</feature>
<dbReference type="EMBL" id="CAJNOH010001108">
    <property type="protein sequence ID" value="CAF1177025.1"/>
    <property type="molecule type" value="Genomic_DNA"/>
</dbReference>
<dbReference type="Gene3D" id="1.25.40.20">
    <property type="entry name" value="Ankyrin repeat-containing domain"/>
    <property type="match status" value="1"/>
</dbReference>
<dbReference type="SUPFAM" id="SSF48403">
    <property type="entry name" value="Ankyrin repeat"/>
    <property type="match status" value="1"/>
</dbReference>
<protein>
    <recommendedName>
        <fullName evidence="8">Helicase C-terminal domain-containing protein</fullName>
    </recommendedName>
</protein>
<evidence type="ECO:0000256" key="3">
    <source>
        <dbReference type="ARBA" id="ARBA00022806"/>
    </source>
</evidence>
<feature type="region of interest" description="Disordered" evidence="7">
    <location>
        <begin position="441"/>
        <end position="506"/>
    </location>
</feature>
<evidence type="ECO:0000259" key="8">
    <source>
        <dbReference type="PROSITE" id="PS51194"/>
    </source>
</evidence>
<evidence type="ECO:0000313" key="9">
    <source>
        <dbReference type="EMBL" id="CAF1177025.1"/>
    </source>
</evidence>
<dbReference type="InterPro" id="IPR002110">
    <property type="entry name" value="Ankyrin_rpt"/>
</dbReference>
<evidence type="ECO:0000313" key="11">
    <source>
        <dbReference type="Proteomes" id="UP000663854"/>
    </source>
</evidence>
<feature type="domain" description="Helicase C-terminal" evidence="8">
    <location>
        <begin position="605"/>
        <end position="781"/>
    </location>
</feature>
<dbReference type="Pfam" id="PF00023">
    <property type="entry name" value="Ank"/>
    <property type="match status" value="1"/>
</dbReference>
<reference evidence="9" key="1">
    <citation type="submission" date="2021-02" db="EMBL/GenBank/DDBJ databases">
        <authorList>
            <person name="Nowell W R."/>
        </authorList>
    </citation>
    <scope>NUCLEOTIDE SEQUENCE</scope>
</reference>
<dbReference type="PROSITE" id="PS50297">
    <property type="entry name" value="ANK_REP_REGION"/>
    <property type="match status" value="1"/>
</dbReference>
<dbReference type="InterPro" id="IPR036770">
    <property type="entry name" value="Ankyrin_rpt-contain_sf"/>
</dbReference>
<dbReference type="EMBL" id="CAJNOL010001901">
    <property type="protein sequence ID" value="CAF1435326.1"/>
    <property type="molecule type" value="Genomic_DNA"/>
</dbReference>
<sequence>MAELTKKIEIRFNESLSKLNADFRQFLLNCLFEYHYDYEQSQFKEILTINRLDPFLNDLQATRDALDAFRAAWTGNKQLVEIFLENYPTFKDKPGPWSTTLLYSAARNNQMAVVKYLLSEIHCSVNAQNRQHIQRALRMDTITASDYKVDPSAGSNALHGACYGGHLEIVKYLIDHDANCFMRNQAEETPMMNAIRWPHIIQYFQDLLNRGYIEEQQHLPESPITVMDKKQRKDCIWEFLSFSFYETWLPFDTSEVKQLNELMTVKDGKQFQTEYQWNISQTISMVRFLQSGDTIAWVRCRGSSILNFDCFALWQIFYLKHPNGKYDEDDLMPMKILDLSLLDEREPKIQLNTWYNCDATSNDRLDEAMNNRRKHTTFSLVDRPVQFDLMNFTFTNEDQSISGFIRWIPKLVSNNDQSKHRIVPINNFQASSNVNPVPLTTEHRKEASQSTSNQRTFDSDDDEVPIDVDIVTDDKQPETTENSEDESELSEDPIPLPPDAFDDGIEDDRINQKTSEQLARAETSTSSEGSDELRQKIAELEKALQIERSKIQTQCDAMEQQHAMKQEEAAQTIQTTLEEIERLTAELNPLKQRKETVQKMKQKIQITEYDKIARERQRHDQILCFVNSVTEVTQCCRILEQLTQGTIKGYPLIQAQSAPVQRSYIEHGSVFFSTTVAETSLTFPSLKYVVDTGMINVPVYDPQTKRTVMRQVRAAESTIKQRLGRLGRTQDGEYYALYDFRVEDQRFPTPQICQLDLTNLEFILRRSLIRRGLHYMQQFLPDKPKPAALDATVEELFRLSS</sequence>
<dbReference type="InterPro" id="IPR001650">
    <property type="entry name" value="Helicase_C-like"/>
</dbReference>
<keyword evidence="12" id="KW-1185">Reference proteome</keyword>
<feature type="coiled-coil region" evidence="6">
    <location>
        <begin position="530"/>
        <end position="600"/>
    </location>
</feature>
<dbReference type="Proteomes" id="UP000663870">
    <property type="component" value="Unassembled WGS sequence"/>
</dbReference>
<keyword evidence="2" id="KW-0378">Hydrolase</keyword>
<evidence type="ECO:0000256" key="6">
    <source>
        <dbReference type="SAM" id="Coils"/>
    </source>
</evidence>
<proteinExistence type="predicted"/>
<dbReference type="AlphaFoldDB" id="A0A814UNG1"/>
<dbReference type="Gene3D" id="3.40.50.300">
    <property type="entry name" value="P-loop containing nucleotide triphosphate hydrolases"/>
    <property type="match status" value="1"/>
</dbReference>
<keyword evidence="5" id="KW-0040">ANK repeat</keyword>
<dbReference type="SUPFAM" id="SSF52540">
    <property type="entry name" value="P-loop containing nucleoside triphosphate hydrolases"/>
    <property type="match status" value="1"/>
</dbReference>
<evidence type="ECO:0000256" key="4">
    <source>
        <dbReference type="ARBA" id="ARBA00022840"/>
    </source>
</evidence>
<evidence type="ECO:0000313" key="10">
    <source>
        <dbReference type="EMBL" id="CAF1435326.1"/>
    </source>
</evidence>
<feature type="compositionally biased region" description="Acidic residues" evidence="7">
    <location>
        <begin position="481"/>
        <end position="491"/>
    </location>
</feature>
<gene>
    <name evidence="10" type="ORF">JXQ802_LOCUS36675</name>
    <name evidence="9" type="ORF">PYM288_LOCUS23594</name>
</gene>
<comment type="caution">
    <text evidence="9">The sequence shown here is derived from an EMBL/GenBank/DDBJ whole genome shotgun (WGS) entry which is preliminary data.</text>
</comment>
<organism evidence="9 11">
    <name type="scientific">Rotaria sordida</name>
    <dbReference type="NCBI Taxonomy" id="392033"/>
    <lineage>
        <taxon>Eukaryota</taxon>
        <taxon>Metazoa</taxon>
        <taxon>Spiralia</taxon>
        <taxon>Gnathifera</taxon>
        <taxon>Rotifera</taxon>
        <taxon>Eurotatoria</taxon>
        <taxon>Bdelloidea</taxon>
        <taxon>Philodinida</taxon>
        <taxon>Philodinidae</taxon>
        <taxon>Rotaria</taxon>
    </lineage>
</organism>
<dbReference type="PROSITE" id="PS51194">
    <property type="entry name" value="HELICASE_CTER"/>
    <property type="match status" value="1"/>
</dbReference>
<dbReference type="Pfam" id="PF00271">
    <property type="entry name" value="Helicase_C"/>
    <property type="match status" value="1"/>
</dbReference>
<dbReference type="PANTHER" id="PTHR18934">
    <property type="entry name" value="ATP-DEPENDENT RNA HELICASE"/>
    <property type="match status" value="1"/>
</dbReference>
<keyword evidence="4" id="KW-0067">ATP-binding</keyword>
<dbReference type="SMART" id="SM00248">
    <property type="entry name" value="ANK"/>
    <property type="match status" value="2"/>
</dbReference>
<dbReference type="PROSITE" id="PS50088">
    <property type="entry name" value="ANK_REPEAT"/>
    <property type="match status" value="1"/>
</dbReference>
<evidence type="ECO:0000313" key="12">
    <source>
        <dbReference type="Proteomes" id="UP000663870"/>
    </source>
</evidence>
<name>A0A814UNG1_9BILA</name>
<dbReference type="PANTHER" id="PTHR18934:SF99">
    <property type="entry name" value="ATP-DEPENDENT RNA HELICASE DHX37-RELATED"/>
    <property type="match status" value="1"/>
</dbReference>
<dbReference type="GO" id="GO:0004386">
    <property type="term" value="F:helicase activity"/>
    <property type="evidence" value="ECO:0007669"/>
    <property type="project" value="UniProtKB-KW"/>
</dbReference>
<keyword evidence="1" id="KW-0547">Nucleotide-binding</keyword>
<evidence type="ECO:0000256" key="1">
    <source>
        <dbReference type="ARBA" id="ARBA00022741"/>
    </source>
</evidence>
<dbReference type="GO" id="GO:0005524">
    <property type="term" value="F:ATP binding"/>
    <property type="evidence" value="ECO:0007669"/>
    <property type="project" value="UniProtKB-KW"/>
</dbReference>
<evidence type="ECO:0000256" key="7">
    <source>
        <dbReference type="SAM" id="MobiDB-lite"/>
    </source>
</evidence>
<dbReference type="GO" id="GO:0016787">
    <property type="term" value="F:hydrolase activity"/>
    <property type="evidence" value="ECO:0007669"/>
    <property type="project" value="UniProtKB-KW"/>
</dbReference>
<keyword evidence="3" id="KW-0347">Helicase</keyword>
<dbReference type="Pfam" id="PF12796">
    <property type="entry name" value="Ank_2"/>
    <property type="match status" value="1"/>
</dbReference>
<dbReference type="Proteomes" id="UP000663854">
    <property type="component" value="Unassembled WGS sequence"/>
</dbReference>
<accession>A0A814UNG1</accession>
<dbReference type="GO" id="GO:0003723">
    <property type="term" value="F:RNA binding"/>
    <property type="evidence" value="ECO:0007669"/>
    <property type="project" value="TreeGrafter"/>
</dbReference>
<keyword evidence="6" id="KW-0175">Coiled coil</keyword>